<dbReference type="Pfam" id="PF10250">
    <property type="entry name" value="O-FucT"/>
    <property type="match status" value="1"/>
</dbReference>
<evidence type="ECO:0000313" key="8">
    <source>
        <dbReference type="EMBL" id="GMJ06940.1"/>
    </source>
</evidence>
<keyword evidence="4" id="KW-0294">Fucose metabolism</keyword>
<feature type="transmembrane region" description="Helical" evidence="7">
    <location>
        <begin position="57"/>
        <end position="79"/>
    </location>
</feature>
<dbReference type="EMBL" id="BSYR01000046">
    <property type="protein sequence ID" value="GMJ06940.1"/>
    <property type="molecule type" value="Genomic_DNA"/>
</dbReference>
<evidence type="ECO:0000256" key="7">
    <source>
        <dbReference type="SAM" id="Phobius"/>
    </source>
</evidence>
<reference evidence="8" key="1">
    <citation type="submission" date="2023-05" db="EMBL/GenBank/DDBJ databases">
        <title>Genome and transcriptome analyses reveal genes involved in the formation of fine ridges on petal epidermal cells in Hibiscus trionum.</title>
        <authorList>
            <person name="Koshimizu S."/>
            <person name="Masuda S."/>
            <person name="Ishii T."/>
            <person name="Shirasu K."/>
            <person name="Hoshino A."/>
            <person name="Arita M."/>
        </authorList>
    </citation>
    <scope>NUCLEOTIDE SEQUENCE</scope>
    <source>
        <strain evidence="8">Hamamatsu line</strain>
    </source>
</reference>
<dbReference type="GO" id="GO:0006004">
    <property type="term" value="P:fucose metabolic process"/>
    <property type="evidence" value="ECO:0007669"/>
    <property type="project" value="UniProtKB-KW"/>
</dbReference>
<accession>A0A9W7MPK1</accession>
<dbReference type="GO" id="GO:0016757">
    <property type="term" value="F:glycosyltransferase activity"/>
    <property type="evidence" value="ECO:0007669"/>
    <property type="project" value="UniProtKB-KW"/>
</dbReference>
<keyword evidence="2" id="KW-0328">Glycosyltransferase</keyword>
<keyword evidence="5" id="KW-0119">Carbohydrate metabolism</keyword>
<keyword evidence="7" id="KW-1133">Transmembrane helix</keyword>
<dbReference type="PANTHER" id="PTHR31818">
    <property type="entry name" value="O-FUCOSYLTRANSFERASE 16"/>
    <property type="match status" value="1"/>
</dbReference>
<dbReference type="PANTHER" id="PTHR31818:SF16">
    <property type="entry name" value="PROTEIN ROOT HAIR SPECIFIC 17"/>
    <property type="match status" value="1"/>
</dbReference>
<keyword evidence="7" id="KW-0812">Transmembrane</keyword>
<evidence type="ECO:0000256" key="3">
    <source>
        <dbReference type="ARBA" id="ARBA00022679"/>
    </source>
</evidence>
<keyword evidence="3" id="KW-0808">Transferase</keyword>
<name>A0A9W7MPK1_HIBTR</name>
<gene>
    <name evidence="8" type="ORF">HRI_004363300</name>
</gene>
<protein>
    <recommendedName>
        <fullName evidence="6">O-fucosyltransferase family protein</fullName>
    </recommendedName>
</protein>
<organism evidence="8 9">
    <name type="scientific">Hibiscus trionum</name>
    <name type="common">Flower of an hour</name>
    <dbReference type="NCBI Taxonomy" id="183268"/>
    <lineage>
        <taxon>Eukaryota</taxon>
        <taxon>Viridiplantae</taxon>
        <taxon>Streptophyta</taxon>
        <taxon>Embryophyta</taxon>
        <taxon>Tracheophyta</taxon>
        <taxon>Spermatophyta</taxon>
        <taxon>Magnoliopsida</taxon>
        <taxon>eudicotyledons</taxon>
        <taxon>Gunneridae</taxon>
        <taxon>Pentapetalae</taxon>
        <taxon>rosids</taxon>
        <taxon>malvids</taxon>
        <taxon>Malvales</taxon>
        <taxon>Malvaceae</taxon>
        <taxon>Malvoideae</taxon>
        <taxon>Hibiscus</taxon>
    </lineage>
</organism>
<dbReference type="AlphaFoldDB" id="A0A9W7MPK1"/>
<comment type="caution">
    <text evidence="8">The sequence shown here is derived from an EMBL/GenBank/DDBJ whole genome shotgun (WGS) entry which is preliminary data.</text>
</comment>
<evidence type="ECO:0000256" key="2">
    <source>
        <dbReference type="ARBA" id="ARBA00022676"/>
    </source>
</evidence>
<keyword evidence="7" id="KW-0472">Membrane</keyword>
<evidence type="ECO:0000313" key="9">
    <source>
        <dbReference type="Proteomes" id="UP001165190"/>
    </source>
</evidence>
<comment type="similarity">
    <text evidence="1">Belongs to the glycosyltransferase GT106 family.</text>
</comment>
<evidence type="ECO:0000256" key="4">
    <source>
        <dbReference type="ARBA" id="ARBA00023253"/>
    </source>
</evidence>
<dbReference type="PIRSF" id="PIRSF009360">
    <property type="entry name" value="UCP009360"/>
    <property type="match status" value="1"/>
</dbReference>
<proteinExistence type="inferred from homology"/>
<dbReference type="Proteomes" id="UP001165190">
    <property type="component" value="Unassembled WGS sequence"/>
</dbReference>
<dbReference type="CDD" id="cd11299">
    <property type="entry name" value="O-FucT_plant"/>
    <property type="match status" value="1"/>
</dbReference>
<evidence type="ECO:0000256" key="6">
    <source>
        <dbReference type="ARBA" id="ARBA00030350"/>
    </source>
</evidence>
<sequence>MENTMTTLKNLKQLLFSLKNLITRTKKRERNDIIYLHASDDFHIKLKLILRRNRHRVFSLISAVSGCLLLLLFSVSVFFPPPTATNLFLLRRTSVVEERAALESNFDAVFRVPVNGGSLSRDLWSSSQSKFYYGCSNASNKFQTADVKTRPDRYLLIATSGGLNQQRTGIIDAVVAAYILNATLVIPKLDQHSYWKDTSCFAEIFNVDWFISSLSRDVEIIKELPLKDGKAWVPGTMRVPRKCDPECYETRVLPVLNKKQAVELTKFDYRLSNSLDTDLQKLRCRVNYHALRFTDPILEMGKLLVERMRTKAKHFIALHLRYEPDMLAFSGCYYGGGDEERAELGAIRKRWKTLHVSDPEKVRRQGKCPLTPEEIGLMLRALGFGSDVHIYVASGEVYGGEESLAPLKALFPNFHSKQTLAPKELARFSSFPGRMAALDYIVCDESDVFVTNNNGNMARMLAGRRRYFGHKPTIRPNAKKLHRLFLDRNKMTWGEFSSKVRTYQIGFMGEPIETEPGKGDFHENPDSCLCQAKEVETIQNQTYVDNHENDALEMSYEYQSVEDDPDWFDVDYLDSISVLNQLPNRANIVLTKQELAQVEEILLD</sequence>
<dbReference type="InterPro" id="IPR024709">
    <property type="entry name" value="FucosylTrfase_pln"/>
</dbReference>
<evidence type="ECO:0000256" key="1">
    <source>
        <dbReference type="ARBA" id="ARBA00007737"/>
    </source>
</evidence>
<dbReference type="InterPro" id="IPR019378">
    <property type="entry name" value="GDP-Fuc_O-FucTrfase"/>
</dbReference>
<evidence type="ECO:0000256" key="5">
    <source>
        <dbReference type="ARBA" id="ARBA00023277"/>
    </source>
</evidence>
<dbReference type="OrthoDB" id="1882547at2759"/>
<keyword evidence="9" id="KW-1185">Reference proteome</keyword>